<dbReference type="GO" id="GO:0046872">
    <property type="term" value="F:metal ion binding"/>
    <property type="evidence" value="ECO:0007669"/>
    <property type="project" value="InterPro"/>
</dbReference>
<dbReference type="GO" id="GO:0005524">
    <property type="term" value="F:ATP binding"/>
    <property type="evidence" value="ECO:0007669"/>
    <property type="project" value="UniProtKB-UniRule"/>
</dbReference>
<dbReference type="Gene3D" id="3.30.470.20">
    <property type="entry name" value="ATP-grasp fold, B domain"/>
    <property type="match status" value="1"/>
</dbReference>
<reference evidence="1 2" key="1">
    <citation type="submission" date="2018-06" db="EMBL/GenBank/DDBJ databases">
        <title>Lujinxingia sediminis gen. nov. sp. nov., a new facultative anaerobic member of the class Deltaproteobacteria, and proposal of Lujinxingaceae fam. nov.</title>
        <authorList>
            <person name="Guo L.-Y."/>
            <person name="Li C.-M."/>
            <person name="Wang S."/>
            <person name="Du Z.-J."/>
        </authorList>
    </citation>
    <scope>NUCLEOTIDE SEQUENCE [LARGE SCALE GENOMIC DNA]</scope>
    <source>
        <strain evidence="1 2">FA350</strain>
    </source>
</reference>
<dbReference type="InterPro" id="IPR048764">
    <property type="entry name" value="PylC_N"/>
</dbReference>
<keyword evidence="2" id="KW-1185">Reference proteome</keyword>
<dbReference type="Gene3D" id="3.30.1490.20">
    <property type="entry name" value="ATP-grasp fold, A domain"/>
    <property type="match status" value="1"/>
</dbReference>
<dbReference type="InterPro" id="IPR003806">
    <property type="entry name" value="ATP-grasp_PylC-type"/>
</dbReference>
<dbReference type="PROSITE" id="PS50975">
    <property type="entry name" value="ATP_GRASP"/>
    <property type="match status" value="1"/>
</dbReference>
<organism evidence="1 2">
    <name type="scientific">Bradymonas sediminis</name>
    <dbReference type="NCBI Taxonomy" id="1548548"/>
    <lineage>
        <taxon>Bacteria</taxon>
        <taxon>Deltaproteobacteria</taxon>
        <taxon>Bradymonadales</taxon>
        <taxon>Bradymonadaceae</taxon>
        <taxon>Bradymonas</taxon>
    </lineage>
</organism>
<protein>
    <submittedName>
        <fullName evidence="1">Transcriptional regulator</fullName>
    </submittedName>
</protein>
<dbReference type="EMBL" id="CP030032">
    <property type="protein sequence ID" value="AWV91147.1"/>
    <property type="molecule type" value="Genomic_DNA"/>
</dbReference>
<gene>
    <name evidence="1" type="ORF">DN745_18165</name>
</gene>
<dbReference type="Proteomes" id="UP000249799">
    <property type="component" value="Chromosome"/>
</dbReference>
<dbReference type="RefSeq" id="WP_111337148.1">
    <property type="nucleotide sequence ID" value="NZ_CP030032.1"/>
</dbReference>
<sequence>MSNDTFNILLSAAGRRVSLLKILKQTLSDLSLDGKVYALEMSRAAPAFHIADHGFLAPRCTDPGFVDRVLDICAQNDIKLIIPTIDPALAVYAANLDRFEAAGVTVAISGPKTIEIASNKRATHRWLSDNGFPTPRQAELEDVLANPQDWTFPVATKPADGSRSIGFGIVNTPEELRAFAGPNNIVQSVATGEEYTVSFYVDRQGKCRCAVPRKRLEVRSGEVSKGMTVRNAAIEKLAMAVGDALPDAFGALNVQIFHDAATDELNIIEINPRFGGGFPLAWQAGAHYPQWIVEEVLGHESSANADQWKDRLVMLRFDDAVFLNADEAGL</sequence>
<evidence type="ECO:0000313" key="2">
    <source>
        <dbReference type="Proteomes" id="UP000249799"/>
    </source>
</evidence>
<proteinExistence type="predicted"/>
<dbReference type="OrthoDB" id="9765608at2"/>
<dbReference type="InterPro" id="IPR013815">
    <property type="entry name" value="ATP_grasp_subdomain_1"/>
</dbReference>
<dbReference type="KEGG" id="bsed:DN745_18165"/>
<name>A0A2Z4FQ41_9DELT</name>
<dbReference type="Pfam" id="PF21360">
    <property type="entry name" value="PylC-like_N"/>
    <property type="match status" value="1"/>
</dbReference>
<dbReference type="Gene3D" id="3.40.50.20">
    <property type="match status" value="1"/>
</dbReference>
<accession>A0A2Z4FQ41</accession>
<dbReference type="AlphaFoldDB" id="A0A2Z4FQ41"/>
<evidence type="ECO:0000313" key="1">
    <source>
        <dbReference type="EMBL" id="AWV91147.1"/>
    </source>
</evidence>
<dbReference type="SUPFAM" id="SSF56059">
    <property type="entry name" value="Glutathione synthetase ATP-binding domain-like"/>
    <property type="match status" value="1"/>
</dbReference>
<dbReference type="InterPro" id="IPR011761">
    <property type="entry name" value="ATP-grasp"/>
</dbReference>
<dbReference type="Pfam" id="PF02655">
    <property type="entry name" value="ATP-grasp_3"/>
    <property type="match status" value="1"/>
</dbReference>